<keyword evidence="3" id="KW-1185">Reference proteome</keyword>
<evidence type="ECO:0000256" key="1">
    <source>
        <dbReference type="SAM" id="SignalP"/>
    </source>
</evidence>
<feature type="signal peptide" evidence="1">
    <location>
        <begin position="1"/>
        <end position="20"/>
    </location>
</feature>
<feature type="chain" id="PRO_5017611941" description="Outer membrane protein with beta-barrel domain" evidence="1">
    <location>
        <begin position="21"/>
        <end position="154"/>
    </location>
</feature>
<sequence length="154" mass="16692">MKNAILTIAILTLILTTATAQGVTVTNYIERTTVNTKIGTAIGYAFSPNVEIGGFYQRSPVVALAEEGTTADVENQFFGAYMTYPFIASGSAAVSLKVRTGVINNQHFMITPSVQGSFEPIQHVKVFGDVGVRAFRPTFMAGINIRINSWNPRN</sequence>
<dbReference type="AlphaFoldDB" id="A0A3D9LH42"/>
<gene>
    <name evidence="2" type="ORF">C7460_101476</name>
</gene>
<reference evidence="2 3" key="1">
    <citation type="submission" date="2018-07" db="EMBL/GenBank/DDBJ databases">
        <title>Genomic Encyclopedia of Type Strains, Phase IV (KMG-IV): sequencing the most valuable type-strain genomes for metagenomic binning, comparative biology and taxonomic classification.</title>
        <authorList>
            <person name="Goeker M."/>
        </authorList>
    </citation>
    <scope>NUCLEOTIDE SEQUENCE [LARGE SCALE GENOMIC DNA]</scope>
    <source>
        <strain evidence="2 3">DSM 4134</strain>
    </source>
</reference>
<comment type="caution">
    <text evidence="2">The sequence shown here is derived from an EMBL/GenBank/DDBJ whole genome shotgun (WGS) entry which is preliminary data.</text>
</comment>
<dbReference type="EMBL" id="QREG01000001">
    <property type="protein sequence ID" value="REE05957.1"/>
    <property type="molecule type" value="Genomic_DNA"/>
</dbReference>
<evidence type="ECO:0000313" key="3">
    <source>
        <dbReference type="Proteomes" id="UP000256779"/>
    </source>
</evidence>
<organism evidence="2 3">
    <name type="scientific">Marinoscillum furvescens DSM 4134</name>
    <dbReference type="NCBI Taxonomy" id="1122208"/>
    <lineage>
        <taxon>Bacteria</taxon>
        <taxon>Pseudomonadati</taxon>
        <taxon>Bacteroidota</taxon>
        <taxon>Cytophagia</taxon>
        <taxon>Cytophagales</taxon>
        <taxon>Reichenbachiellaceae</taxon>
        <taxon>Marinoscillum</taxon>
    </lineage>
</organism>
<proteinExistence type="predicted"/>
<keyword evidence="1" id="KW-0732">Signal</keyword>
<evidence type="ECO:0008006" key="4">
    <source>
        <dbReference type="Google" id="ProtNLM"/>
    </source>
</evidence>
<dbReference type="Proteomes" id="UP000256779">
    <property type="component" value="Unassembled WGS sequence"/>
</dbReference>
<name>A0A3D9LH42_MARFU</name>
<dbReference type="RefSeq" id="WP_115866447.1">
    <property type="nucleotide sequence ID" value="NZ_QREG01000001.1"/>
</dbReference>
<protein>
    <recommendedName>
        <fullName evidence="4">Outer membrane protein with beta-barrel domain</fullName>
    </recommendedName>
</protein>
<evidence type="ECO:0000313" key="2">
    <source>
        <dbReference type="EMBL" id="REE05957.1"/>
    </source>
</evidence>
<accession>A0A3D9LH42</accession>